<dbReference type="PANTHER" id="PTHR33375">
    <property type="entry name" value="CHROMOSOME-PARTITIONING PROTEIN PARB-RELATED"/>
    <property type="match status" value="1"/>
</dbReference>
<evidence type="ECO:0000256" key="1">
    <source>
        <dbReference type="SAM" id="MobiDB-lite"/>
    </source>
</evidence>
<evidence type="ECO:0000313" key="3">
    <source>
        <dbReference type="EMBL" id="CUO54824.1"/>
    </source>
</evidence>
<gene>
    <name evidence="3" type="ORF">ERS852450_01978</name>
</gene>
<protein>
    <submittedName>
        <fullName evidence="3">ParB-like nuclease domain</fullName>
    </submittedName>
</protein>
<dbReference type="InterPro" id="IPR036086">
    <property type="entry name" value="ParB/Sulfiredoxin_sf"/>
</dbReference>
<feature type="domain" description="ParB-like N-terminal" evidence="2">
    <location>
        <begin position="25"/>
        <end position="123"/>
    </location>
</feature>
<evidence type="ECO:0000259" key="2">
    <source>
        <dbReference type="SMART" id="SM00470"/>
    </source>
</evidence>
<dbReference type="Proteomes" id="UP000095679">
    <property type="component" value="Unassembled WGS sequence"/>
</dbReference>
<dbReference type="Pfam" id="PF02195">
    <property type="entry name" value="ParB_N"/>
    <property type="match status" value="1"/>
</dbReference>
<dbReference type="PANTHER" id="PTHR33375:SF7">
    <property type="entry name" value="CHROMOSOME 2-PARTITIONING PROTEIN PARB-RELATED"/>
    <property type="match status" value="1"/>
</dbReference>
<dbReference type="Gene3D" id="3.90.1530.30">
    <property type="match status" value="1"/>
</dbReference>
<dbReference type="Gene3D" id="1.10.10.2830">
    <property type="match status" value="1"/>
</dbReference>
<dbReference type="GO" id="GO:0007059">
    <property type="term" value="P:chromosome segregation"/>
    <property type="evidence" value="ECO:0007669"/>
    <property type="project" value="TreeGrafter"/>
</dbReference>
<dbReference type="InterPro" id="IPR003115">
    <property type="entry name" value="ParB_N"/>
</dbReference>
<reference evidence="3 4" key="1">
    <citation type="submission" date="2015-09" db="EMBL/GenBank/DDBJ databases">
        <authorList>
            <consortium name="Pathogen Informatics"/>
        </authorList>
    </citation>
    <scope>NUCLEOTIDE SEQUENCE [LARGE SCALE GENOMIC DNA]</scope>
    <source>
        <strain evidence="3 4">2789STDY5834835</strain>
    </source>
</reference>
<feature type="compositionally biased region" description="Basic and acidic residues" evidence="1">
    <location>
        <begin position="317"/>
        <end position="334"/>
    </location>
</feature>
<dbReference type="InterPro" id="IPR050336">
    <property type="entry name" value="Chromosome_partition/occlusion"/>
</dbReference>
<evidence type="ECO:0000313" key="4">
    <source>
        <dbReference type="Proteomes" id="UP000095679"/>
    </source>
</evidence>
<dbReference type="RefSeq" id="WP_055298995.1">
    <property type="nucleotide sequence ID" value="NZ_BLYK01000009.1"/>
</dbReference>
<dbReference type="AlphaFoldDB" id="A0A174FX82"/>
<accession>A0A174FX82</accession>
<dbReference type="EMBL" id="CYZL01000016">
    <property type="protein sequence ID" value="CUO54824.1"/>
    <property type="molecule type" value="Genomic_DNA"/>
</dbReference>
<dbReference type="SMART" id="SM00470">
    <property type="entry name" value="ParB"/>
    <property type="match status" value="1"/>
</dbReference>
<organism evidence="3 4">
    <name type="scientific">Anaerobutyricum hallii</name>
    <dbReference type="NCBI Taxonomy" id="39488"/>
    <lineage>
        <taxon>Bacteria</taxon>
        <taxon>Bacillati</taxon>
        <taxon>Bacillota</taxon>
        <taxon>Clostridia</taxon>
        <taxon>Lachnospirales</taxon>
        <taxon>Lachnospiraceae</taxon>
        <taxon>Anaerobutyricum</taxon>
    </lineage>
</organism>
<dbReference type="SUPFAM" id="SSF109709">
    <property type="entry name" value="KorB DNA-binding domain-like"/>
    <property type="match status" value="1"/>
</dbReference>
<proteinExistence type="predicted"/>
<name>A0A174FX82_9FIRM</name>
<feature type="compositionally biased region" description="Basic and acidic residues" evidence="1">
    <location>
        <begin position="342"/>
        <end position="357"/>
    </location>
</feature>
<feature type="region of interest" description="Disordered" evidence="1">
    <location>
        <begin position="317"/>
        <end position="373"/>
    </location>
</feature>
<dbReference type="GO" id="GO:0005694">
    <property type="term" value="C:chromosome"/>
    <property type="evidence" value="ECO:0007669"/>
    <property type="project" value="TreeGrafter"/>
</dbReference>
<dbReference type="SUPFAM" id="SSF110849">
    <property type="entry name" value="ParB/Sulfiredoxin"/>
    <property type="match status" value="1"/>
</dbReference>
<sequence length="424" mass="49277">MAKLGNIFNKEEIKKEEQHPRRIIKWIHYSKLKENVEQYCPARDKEEIESLADLIQATGEVIENLSVSKLDTDEYKIIAGHKRCQACKLLVEERGLKEFAFLPCIVNNVSAVQESFRVMASNGYHTKKPYELMHEITEMEKLLREHPEEFPPSLQKGRMVERLSKKMGIARATVQEYQQISRNLLPEVMEKFKEGEIEKSAALTLARLPEKMQKEVIEQGITKNVDIEEYKQKNLEPGAVEIRVSYRLLGIDEYDRSTVSRKALVKFLRGRYGSTSYEISQGEIRISCSDKNISISERSITWERYVTLLDQYCPKEEKEEPELVERREEQRDMVPEIETEDTDCKEPAGKLDREGREVSVPMDELVEEGREETAGLTRQEYMNSLDIKEVSSYISHFLSEEILRCPALIEKWLKDCVNEEGQSV</sequence>